<sequence>MSPIPLSRRHQGFTLLELVVTLALFALVSVMAYGGLRTVLETRQLTDAAAHRLARLQMAVTLLGRDLEQLAQRPVRDAYGDPVPPLRYSALREPPRLELVRAGAPGGEGRSRLRRVAWEREDDSLYRLQWSILDGGGDTPAMRMPVLAPEDDLVLREWSVRFYHRDATGETAALDYWPPAGTDPARAEPPLAVEVILDIEGVGRITRLFPVS</sequence>
<dbReference type="Gene3D" id="3.10.610.10">
    <property type="entry name" value="GSPII I/J protein-like"/>
    <property type="match status" value="1"/>
</dbReference>
<evidence type="ECO:0000313" key="12">
    <source>
        <dbReference type="Proteomes" id="UP000199556"/>
    </source>
</evidence>
<dbReference type="InterPro" id="IPR051621">
    <property type="entry name" value="T2SS_protein_J"/>
</dbReference>
<evidence type="ECO:0000256" key="3">
    <source>
        <dbReference type="ARBA" id="ARBA00021539"/>
    </source>
</evidence>
<dbReference type="GO" id="GO:0015628">
    <property type="term" value="P:protein secretion by the type II secretion system"/>
    <property type="evidence" value="ECO:0007669"/>
    <property type="project" value="InterPro"/>
</dbReference>
<dbReference type="Pfam" id="PF07963">
    <property type="entry name" value="N_methyl"/>
    <property type="match status" value="1"/>
</dbReference>
<dbReference type="RefSeq" id="WP_177217605.1">
    <property type="nucleotide sequence ID" value="NZ_FOUO01000006.1"/>
</dbReference>
<feature type="transmembrane region" description="Helical" evidence="10">
    <location>
        <begin position="12"/>
        <end position="36"/>
    </location>
</feature>
<dbReference type="AlphaFoldDB" id="A0A1I4R4P4"/>
<protein>
    <recommendedName>
        <fullName evidence="3">Type II secretion system protein J</fullName>
    </recommendedName>
</protein>
<dbReference type="PROSITE" id="PS00409">
    <property type="entry name" value="PROKAR_NTER_METHYL"/>
    <property type="match status" value="1"/>
</dbReference>
<proteinExistence type="inferred from homology"/>
<evidence type="ECO:0000313" key="11">
    <source>
        <dbReference type="EMBL" id="SFM47274.1"/>
    </source>
</evidence>
<dbReference type="InterPro" id="IPR045584">
    <property type="entry name" value="Pilin-like"/>
</dbReference>
<dbReference type="GO" id="GO:0015627">
    <property type="term" value="C:type II protein secretion system complex"/>
    <property type="evidence" value="ECO:0007669"/>
    <property type="project" value="InterPro"/>
</dbReference>
<dbReference type="InterPro" id="IPR012902">
    <property type="entry name" value="N_methyl_site"/>
</dbReference>
<keyword evidence="8 10" id="KW-1133">Transmembrane helix</keyword>
<accession>A0A1I4R4P4</accession>
<comment type="similarity">
    <text evidence="2">Belongs to the GSP J family.</text>
</comment>
<gene>
    <name evidence="11" type="ORF">SAMN05421721_106152</name>
</gene>
<dbReference type="PANTHER" id="PTHR39583">
    <property type="entry name" value="TYPE II SECRETION SYSTEM PROTEIN J-RELATED"/>
    <property type="match status" value="1"/>
</dbReference>
<dbReference type="EMBL" id="FOUO01000006">
    <property type="protein sequence ID" value="SFM47274.1"/>
    <property type="molecule type" value="Genomic_DNA"/>
</dbReference>
<evidence type="ECO:0000256" key="7">
    <source>
        <dbReference type="ARBA" id="ARBA00022692"/>
    </source>
</evidence>
<evidence type="ECO:0000256" key="10">
    <source>
        <dbReference type="SAM" id="Phobius"/>
    </source>
</evidence>
<dbReference type="STRING" id="195064.SAMN05421721_106152"/>
<organism evidence="11 12">
    <name type="scientific">Ectothiorhodospira mobilis</name>
    <dbReference type="NCBI Taxonomy" id="195064"/>
    <lineage>
        <taxon>Bacteria</taxon>
        <taxon>Pseudomonadati</taxon>
        <taxon>Pseudomonadota</taxon>
        <taxon>Gammaproteobacteria</taxon>
        <taxon>Chromatiales</taxon>
        <taxon>Ectothiorhodospiraceae</taxon>
        <taxon>Ectothiorhodospira</taxon>
    </lineage>
</organism>
<keyword evidence="4" id="KW-1003">Cell membrane</keyword>
<evidence type="ECO:0000256" key="5">
    <source>
        <dbReference type="ARBA" id="ARBA00022481"/>
    </source>
</evidence>
<dbReference type="PANTHER" id="PTHR39583:SF2">
    <property type="entry name" value="TYPE II SECRETION SYSTEM PROTEIN J"/>
    <property type="match status" value="1"/>
</dbReference>
<evidence type="ECO:0000256" key="4">
    <source>
        <dbReference type="ARBA" id="ARBA00022475"/>
    </source>
</evidence>
<dbReference type="Gene3D" id="2.10.70.20">
    <property type="entry name" value="gspk-gspi-gspj complex like domains"/>
    <property type="match status" value="1"/>
</dbReference>
<evidence type="ECO:0000256" key="8">
    <source>
        <dbReference type="ARBA" id="ARBA00022989"/>
    </source>
</evidence>
<evidence type="ECO:0000256" key="6">
    <source>
        <dbReference type="ARBA" id="ARBA00022519"/>
    </source>
</evidence>
<keyword evidence="7 10" id="KW-0812">Transmembrane</keyword>
<keyword evidence="12" id="KW-1185">Reference proteome</keyword>
<evidence type="ECO:0000256" key="9">
    <source>
        <dbReference type="ARBA" id="ARBA00023136"/>
    </source>
</evidence>
<dbReference type="NCBIfam" id="TIGR02532">
    <property type="entry name" value="IV_pilin_GFxxxE"/>
    <property type="match status" value="1"/>
</dbReference>
<dbReference type="InterPro" id="IPR010055">
    <property type="entry name" value="T2SS_protein-GspJ"/>
</dbReference>
<dbReference type="Proteomes" id="UP000199556">
    <property type="component" value="Unassembled WGS sequence"/>
</dbReference>
<dbReference type="Pfam" id="PF11612">
    <property type="entry name" value="T2SSJ"/>
    <property type="match status" value="1"/>
</dbReference>
<keyword evidence="9 10" id="KW-0472">Membrane</keyword>
<dbReference type="SUPFAM" id="SSF54523">
    <property type="entry name" value="Pili subunits"/>
    <property type="match status" value="1"/>
</dbReference>
<evidence type="ECO:0000256" key="2">
    <source>
        <dbReference type="ARBA" id="ARBA00011084"/>
    </source>
</evidence>
<keyword evidence="6" id="KW-0997">Cell inner membrane</keyword>
<dbReference type="NCBIfam" id="TIGR01711">
    <property type="entry name" value="gspJ"/>
    <property type="match status" value="1"/>
</dbReference>
<evidence type="ECO:0000256" key="1">
    <source>
        <dbReference type="ARBA" id="ARBA00004377"/>
    </source>
</evidence>
<name>A0A1I4R4P4_ECTMO</name>
<reference evidence="11 12" key="1">
    <citation type="submission" date="2016-10" db="EMBL/GenBank/DDBJ databases">
        <authorList>
            <person name="de Groot N.N."/>
        </authorList>
    </citation>
    <scope>NUCLEOTIDE SEQUENCE [LARGE SCALE GENOMIC DNA]</scope>
    <source>
        <strain evidence="11 12">DSM 4180</strain>
    </source>
</reference>
<comment type="subcellular location">
    <subcellularLocation>
        <location evidence="1">Cell inner membrane</location>
        <topology evidence="1">Single-pass membrane protein</topology>
    </subcellularLocation>
</comment>
<dbReference type="GO" id="GO:0005886">
    <property type="term" value="C:plasma membrane"/>
    <property type="evidence" value="ECO:0007669"/>
    <property type="project" value="UniProtKB-SubCell"/>
</dbReference>
<keyword evidence="5" id="KW-0488">Methylation</keyword>